<dbReference type="FunFam" id="3.30.1440.10:FF:000001">
    <property type="entry name" value="50S ribosomal protein L5"/>
    <property type="match status" value="1"/>
</dbReference>
<dbReference type="SUPFAM" id="SSF55282">
    <property type="entry name" value="RL5-like"/>
    <property type="match status" value="1"/>
</dbReference>
<feature type="domain" description="Large ribosomal subunit protein uL5 N-terminal" evidence="4">
    <location>
        <begin position="27"/>
        <end position="83"/>
    </location>
</feature>
<evidence type="ECO:0000256" key="3">
    <source>
        <dbReference type="ARBA" id="ARBA00023274"/>
    </source>
</evidence>
<dbReference type="InterPro" id="IPR031309">
    <property type="entry name" value="Ribosomal_uL5_C"/>
</dbReference>
<dbReference type="NCBIfam" id="NF000585">
    <property type="entry name" value="PRK00010.1"/>
    <property type="match status" value="1"/>
</dbReference>
<dbReference type="PIRSF" id="PIRSF002161">
    <property type="entry name" value="Ribosomal_L5"/>
    <property type="match status" value="1"/>
</dbReference>
<evidence type="ECO:0000256" key="1">
    <source>
        <dbReference type="ARBA" id="ARBA00008553"/>
    </source>
</evidence>
<name>A0A3B0T9A6_9ZZZZ</name>
<feature type="domain" description="Large ribosomal subunit protein uL5 C-terminal" evidence="5">
    <location>
        <begin position="87"/>
        <end position="180"/>
    </location>
</feature>
<organism evidence="6">
    <name type="scientific">hydrothermal vent metagenome</name>
    <dbReference type="NCBI Taxonomy" id="652676"/>
    <lineage>
        <taxon>unclassified sequences</taxon>
        <taxon>metagenomes</taxon>
        <taxon>ecological metagenomes</taxon>
    </lineage>
</organism>
<dbReference type="Pfam" id="PF00673">
    <property type="entry name" value="Ribosomal_L5_C"/>
    <property type="match status" value="1"/>
</dbReference>
<evidence type="ECO:0000259" key="4">
    <source>
        <dbReference type="Pfam" id="PF00281"/>
    </source>
</evidence>
<evidence type="ECO:0000256" key="2">
    <source>
        <dbReference type="ARBA" id="ARBA00022980"/>
    </source>
</evidence>
<dbReference type="AlphaFoldDB" id="A0A3B0T9A6"/>
<reference evidence="6" key="1">
    <citation type="submission" date="2018-06" db="EMBL/GenBank/DDBJ databases">
        <authorList>
            <person name="Zhirakovskaya E."/>
        </authorList>
    </citation>
    <scope>NUCLEOTIDE SEQUENCE</scope>
</reference>
<dbReference type="GO" id="GO:1990904">
    <property type="term" value="C:ribonucleoprotein complex"/>
    <property type="evidence" value="ECO:0007669"/>
    <property type="project" value="UniProtKB-KW"/>
</dbReference>
<sequence length="183" mass="20465">MAHVARLKKEYTERIVGALKKEFDYKNVMQVPKLHKIVVSRGVGGAVADKKLIDHAIDEMTMITGQKAIPTMSKKDIAAFKLRKGMPIGAKVTLRGERMYEFLDRLVTSALPRVRDFHGIKATGFDGRGNYSLGITEQIIFPEINIDKINRISGMDITFVTSAETDKEAKSLLTELGLPFKKK</sequence>
<dbReference type="InterPro" id="IPR020930">
    <property type="entry name" value="Ribosomal_uL5_bac-type"/>
</dbReference>
<evidence type="ECO:0000259" key="5">
    <source>
        <dbReference type="Pfam" id="PF00673"/>
    </source>
</evidence>
<protein>
    <submittedName>
        <fullName evidence="6">LSU ribosomal protein L5p (L11e)</fullName>
    </submittedName>
</protein>
<proteinExistence type="inferred from homology"/>
<dbReference type="PANTHER" id="PTHR11994">
    <property type="entry name" value="60S RIBOSOMAL PROTEIN L11-RELATED"/>
    <property type="match status" value="1"/>
</dbReference>
<keyword evidence="2 6" id="KW-0689">Ribosomal protein</keyword>
<dbReference type="InterPro" id="IPR002132">
    <property type="entry name" value="Ribosomal_uL5"/>
</dbReference>
<comment type="similarity">
    <text evidence="1">Belongs to the universal ribosomal protein uL5 family.</text>
</comment>
<dbReference type="HAMAP" id="MF_01333_B">
    <property type="entry name" value="Ribosomal_uL5_B"/>
    <property type="match status" value="1"/>
</dbReference>
<evidence type="ECO:0000313" key="6">
    <source>
        <dbReference type="EMBL" id="VAW15025.1"/>
    </source>
</evidence>
<dbReference type="InterPro" id="IPR022803">
    <property type="entry name" value="Ribosomal_uL5_dom_sf"/>
</dbReference>
<gene>
    <name evidence="6" type="ORF">MNBD_BACTEROID03-2163</name>
</gene>
<dbReference type="GO" id="GO:0003735">
    <property type="term" value="F:structural constituent of ribosome"/>
    <property type="evidence" value="ECO:0007669"/>
    <property type="project" value="InterPro"/>
</dbReference>
<accession>A0A3B0T9A6</accession>
<keyword evidence="3" id="KW-0687">Ribonucleoprotein</keyword>
<dbReference type="EMBL" id="UOEL01000124">
    <property type="protein sequence ID" value="VAW15025.1"/>
    <property type="molecule type" value="Genomic_DNA"/>
</dbReference>
<dbReference type="GO" id="GO:0005840">
    <property type="term" value="C:ribosome"/>
    <property type="evidence" value="ECO:0007669"/>
    <property type="project" value="UniProtKB-KW"/>
</dbReference>
<dbReference type="InterPro" id="IPR031310">
    <property type="entry name" value="Ribosomal_uL5_N"/>
</dbReference>
<dbReference type="Pfam" id="PF00281">
    <property type="entry name" value="Ribosomal_L5"/>
    <property type="match status" value="1"/>
</dbReference>
<dbReference type="GO" id="GO:0006412">
    <property type="term" value="P:translation"/>
    <property type="evidence" value="ECO:0007669"/>
    <property type="project" value="InterPro"/>
</dbReference>
<dbReference type="Gene3D" id="3.30.1440.10">
    <property type="match status" value="1"/>
</dbReference>